<dbReference type="InterPro" id="IPR027246">
    <property type="entry name" value="Porin_Euk/Tom40"/>
</dbReference>
<dbReference type="OrthoDB" id="7827681at2759"/>
<dbReference type="GO" id="GO:0005741">
    <property type="term" value="C:mitochondrial outer membrane"/>
    <property type="evidence" value="ECO:0007669"/>
    <property type="project" value="InterPro"/>
</dbReference>
<accession>A0A8K0DQK8</accession>
<reference evidence="2" key="1">
    <citation type="submission" date="2020-03" db="EMBL/GenBank/DDBJ databases">
        <title>A high-quality chromosome-level genome assembly of a woody plant with both climbing and erect habits, Rhamnella rubrinervis.</title>
        <authorList>
            <person name="Lu Z."/>
            <person name="Yang Y."/>
            <person name="Zhu X."/>
            <person name="Sun Y."/>
        </authorList>
    </citation>
    <scope>NUCLEOTIDE SEQUENCE</scope>
    <source>
        <strain evidence="2">BYM</strain>
        <tissue evidence="2">Leaf</tissue>
    </source>
</reference>
<dbReference type="EMBL" id="VOIH02000010">
    <property type="protein sequence ID" value="KAF3435557.1"/>
    <property type="molecule type" value="Genomic_DNA"/>
</dbReference>
<dbReference type="Proteomes" id="UP000796880">
    <property type="component" value="Unassembled WGS sequence"/>
</dbReference>
<comment type="similarity">
    <text evidence="1">Belongs to the eukaryotic mitochondrial porin (TC 1.B.8.1) family.</text>
</comment>
<organism evidence="2 3">
    <name type="scientific">Rhamnella rubrinervis</name>
    <dbReference type="NCBI Taxonomy" id="2594499"/>
    <lineage>
        <taxon>Eukaryota</taxon>
        <taxon>Viridiplantae</taxon>
        <taxon>Streptophyta</taxon>
        <taxon>Embryophyta</taxon>
        <taxon>Tracheophyta</taxon>
        <taxon>Spermatophyta</taxon>
        <taxon>Magnoliopsida</taxon>
        <taxon>eudicotyledons</taxon>
        <taxon>Gunneridae</taxon>
        <taxon>Pentapetalae</taxon>
        <taxon>rosids</taxon>
        <taxon>fabids</taxon>
        <taxon>Rosales</taxon>
        <taxon>Rhamnaceae</taxon>
        <taxon>rhamnoid group</taxon>
        <taxon>Rhamneae</taxon>
        <taxon>Rhamnella</taxon>
    </lineage>
</organism>
<dbReference type="AlphaFoldDB" id="A0A8K0DQK8"/>
<dbReference type="PANTHER" id="PTHR11743">
    <property type="entry name" value="VOLTAGE-DEPENDENT ANION-SELECTIVE CHANNEL"/>
    <property type="match status" value="1"/>
</dbReference>
<proteinExistence type="inferred from homology"/>
<dbReference type="GO" id="GO:0008308">
    <property type="term" value="F:voltage-gated monoatomic anion channel activity"/>
    <property type="evidence" value="ECO:0007669"/>
    <property type="project" value="InterPro"/>
</dbReference>
<name>A0A8K0DQK8_9ROSA</name>
<dbReference type="Gene3D" id="2.40.160.10">
    <property type="entry name" value="Porin"/>
    <property type="match status" value="1"/>
</dbReference>
<evidence type="ECO:0000256" key="1">
    <source>
        <dbReference type="ARBA" id="ARBA00009624"/>
    </source>
</evidence>
<evidence type="ECO:0000313" key="2">
    <source>
        <dbReference type="EMBL" id="KAF3435557.1"/>
    </source>
</evidence>
<dbReference type="InterPro" id="IPR023614">
    <property type="entry name" value="Porin_dom_sf"/>
</dbReference>
<keyword evidence="3" id="KW-1185">Reference proteome</keyword>
<dbReference type="InterPro" id="IPR001925">
    <property type="entry name" value="Porin_Euk"/>
</dbReference>
<evidence type="ECO:0000313" key="3">
    <source>
        <dbReference type="Proteomes" id="UP000796880"/>
    </source>
</evidence>
<dbReference type="CDD" id="cd07306">
    <property type="entry name" value="Porin3_VDAC"/>
    <property type="match status" value="1"/>
</dbReference>
<protein>
    <submittedName>
        <fullName evidence="2">Uncharacterized protein</fullName>
    </submittedName>
</protein>
<comment type="caution">
    <text evidence="2">The sequence shown here is derived from an EMBL/GenBank/DDBJ whole genome shotgun (WGS) entry which is preliminary data.</text>
</comment>
<sequence length="293" mass="32029">MSKSKHRKKKKKNKSSSKRPILFSEFGQKARDLLTGGYSEDNVFNVSISRAASGLTLTSTASSHGIKPNASAAALYSLKNASIGVKVDTKSKISANLTLTKNFLPSTMTTASFNLLDYSSSKFRFQFLHEHAALAMSITLNQSPALRLSASICTSSIALGMEGKYITNSSCFSMFSAGIHMIKQNCNASIILTNKGELLTASYVHFLNQEKKISAAVEIARNLSTHISTFSLGGSFAIDHLKVLKARLENYRKLQIIVRHKIKTKSYLTISAELDTKDFIKIPRIGLALALVL</sequence>
<dbReference type="PANTHER" id="PTHR11743:SF23">
    <property type="entry name" value="MITOCHONDRIAL OUTER MEMBRANE PROTEIN PORIN 5-RELATED"/>
    <property type="match status" value="1"/>
</dbReference>
<dbReference type="Pfam" id="PF01459">
    <property type="entry name" value="Porin_3"/>
    <property type="match status" value="1"/>
</dbReference>
<gene>
    <name evidence="2" type="ORF">FNV43_RR22646</name>
</gene>